<dbReference type="Gene3D" id="3.40.50.300">
    <property type="entry name" value="P-loop containing nucleotide triphosphate hydrolases"/>
    <property type="match status" value="1"/>
</dbReference>
<name>A0A9D2ADQ0_9FIRM</name>
<dbReference type="CDD" id="cd02028">
    <property type="entry name" value="UMPK_like"/>
    <property type="match status" value="1"/>
</dbReference>
<proteinExistence type="predicted"/>
<reference evidence="2" key="1">
    <citation type="journal article" date="2021" name="PeerJ">
        <title>Extensive microbial diversity within the chicken gut microbiome revealed by metagenomics and culture.</title>
        <authorList>
            <person name="Gilroy R."/>
            <person name="Ravi A."/>
            <person name="Getino M."/>
            <person name="Pursley I."/>
            <person name="Horton D.L."/>
            <person name="Alikhan N.F."/>
            <person name="Baker D."/>
            <person name="Gharbi K."/>
            <person name="Hall N."/>
            <person name="Watson M."/>
            <person name="Adriaenssens E.M."/>
            <person name="Foster-Nyarko E."/>
            <person name="Jarju S."/>
            <person name="Secka A."/>
            <person name="Antonio M."/>
            <person name="Oren A."/>
            <person name="Chaudhuri R.R."/>
            <person name="La Ragione R."/>
            <person name="Hildebrand F."/>
            <person name="Pallen M.J."/>
        </authorList>
    </citation>
    <scope>NUCLEOTIDE SEQUENCE</scope>
    <source>
        <strain evidence="2">2239</strain>
    </source>
</reference>
<organism evidence="2 3">
    <name type="scientific">Candidatus Allofournierella pullicola</name>
    <dbReference type="NCBI Taxonomy" id="2838596"/>
    <lineage>
        <taxon>Bacteria</taxon>
        <taxon>Bacillati</taxon>
        <taxon>Bacillota</taxon>
        <taxon>Clostridia</taxon>
        <taxon>Eubacteriales</taxon>
        <taxon>Oscillospiraceae</taxon>
        <taxon>Allofournierella</taxon>
    </lineage>
</organism>
<gene>
    <name evidence="2" type="ORF">H9865_07205</name>
</gene>
<dbReference type="InterPro" id="IPR006083">
    <property type="entry name" value="PRK/URK"/>
</dbReference>
<dbReference type="GO" id="GO:0016301">
    <property type="term" value="F:kinase activity"/>
    <property type="evidence" value="ECO:0007669"/>
    <property type="project" value="UniProtKB-KW"/>
</dbReference>
<reference evidence="2" key="2">
    <citation type="submission" date="2021-04" db="EMBL/GenBank/DDBJ databases">
        <authorList>
            <person name="Gilroy R."/>
        </authorList>
    </citation>
    <scope>NUCLEOTIDE SEQUENCE</scope>
    <source>
        <strain evidence="2">2239</strain>
    </source>
</reference>
<dbReference type="GO" id="GO:0005524">
    <property type="term" value="F:ATP binding"/>
    <property type="evidence" value="ECO:0007669"/>
    <property type="project" value="InterPro"/>
</dbReference>
<dbReference type="Proteomes" id="UP000824193">
    <property type="component" value="Unassembled WGS sequence"/>
</dbReference>
<accession>A0A9D2ADQ0</accession>
<dbReference type="EMBL" id="DXFW01000020">
    <property type="protein sequence ID" value="HIX05874.1"/>
    <property type="molecule type" value="Genomic_DNA"/>
</dbReference>
<dbReference type="SUPFAM" id="SSF52540">
    <property type="entry name" value="P-loop containing nucleoside triphosphate hydrolases"/>
    <property type="match status" value="1"/>
</dbReference>
<keyword evidence="2" id="KW-0808">Transferase</keyword>
<dbReference type="PRINTS" id="PR00988">
    <property type="entry name" value="URIDINKINASE"/>
</dbReference>
<protein>
    <submittedName>
        <fullName evidence="2">Nucleoside kinase</fullName>
    </submittedName>
</protein>
<dbReference type="Pfam" id="PF00485">
    <property type="entry name" value="PRK"/>
    <property type="match status" value="1"/>
</dbReference>
<feature type="domain" description="Phosphoribulokinase/uridine kinase" evidence="1">
    <location>
        <begin position="52"/>
        <end position="165"/>
    </location>
</feature>
<dbReference type="PANTHER" id="PTHR10285">
    <property type="entry name" value="URIDINE KINASE"/>
    <property type="match status" value="1"/>
</dbReference>
<comment type="caution">
    <text evidence="2">The sequence shown here is derived from an EMBL/GenBank/DDBJ whole genome shotgun (WGS) entry which is preliminary data.</text>
</comment>
<keyword evidence="2" id="KW-0418">Kinase</keyword>
<evidence type="ECO:0000313" key="2">
    <source>
        <dbReference type="EMBL" id="HIX05874.1"/>
    </source>
</evidence>
<evidence type="ECO:0000259" key="1">
    <source>
        <dbReference type="Pfam" id="PF00485"/>
    </source>
</evidence>
<sequence>MPAIWIPKRLVEISLINTAAESAQSFVRHCEMEYEGRIHAAASEVLASGCSIVMLTGPSASGKTTTANKLAAALRVRGCPAQVVSLDNFYKNLDEYPRLPDGSKDYENVTALDMKEIHRCLKEILATGETLLPEFDFVTETRKEEKLPLSVPGGVCIIEGIHALNPELTAPLPAGSTYKIYAGLREEYSYRGQRVLPTRDIRLARRMLRDCKFRGHSIEKTLGMWGGVCAGEDKFIKVFKPEADLLMDTSFSYEICLLAPFAASLAGSLPPEHPLCETLNSLAGRFALVDPLDESLVPENSMLREFLG</sequence>
<dbReference type="InterPro" id="IPR027417">
    <property type="entry name" value="P-loop_NTPase"/>
</dbReference>
<dbReference type="AlphaFoldDB" id="A0A9D2ADQ0"/>
<evidence type="ECO:0000313" key="3">
    <source>
        <dbReference type="Proteomes" id="UP000824193"/>
    </source>
</evidence>